<protein>
    <submittedName>
        <fullName evidence="1">PIN domain protein</fullName>
    </submittedName>
</protein>
<dbReference type="PANTHER" id="PTHR42188:SF1">
    <property type="entry name" value="23S RRNA-SPECIFIC ENDONUCLEASE VAPC20"/>
    <property type="match status" value="1"/>
</dbReference>
<dbReference type="KEGG" id="aagg:ETAA8_63930"/>
<keyword evidence="2" id="KW-1185">Reference proteome</keyword>
<dbReference type="SUPFAM" id="SSF88723">
    <property type="entry name" value="PIN domain-like"/>
    <property type="match status" value="1"/>
</dbReference>
<name>A0A517YM00_9BACT</name>
<organism evidence="1 2">
    <name type="scientific">Anatilimnocola aggregata</name>
    <dbReference type="NCBI Taxonomy" id="2528021"/>
    <lineage>
        <taxon>Bacteria</taxon>
        <taxon>Pseudomonadati</taxon>
        <taxon>Planctomycetota</taxon>
        <taxon>Planctomycetia</taxon>
        <taxon>Pirellulales</taxon>
        <taxon>Pirellulaceae</taxon>
        <taxon>Anatilimnocola</taxon>
    </lineage>
</organism>
<evidence type="ECO:0000313" key="2">
    <source>
        <dbReference type="Proteomes" id="UP000315017"/>
    </source>
</evidence>
<dbReference type="AlphaFoldDB" id="A0A517YM00"/>
<dbReference type="RefSeq" id="WP_145098041.1">
    <property type="nucleotide sequence ID" value="NZ_CP036274.1"/>
</dbReference>
<dbReference type="InterPro" id="IPR029060">
    <property type="entry name" value="PIN-like_dom_sf"/>
</dbReference>
<dbReference type="Proteomes" id="UP000315017">
    <property type="component" value="Chromosome"/>
</dbReference>
<dbReference type="Gene3D" id="3.40.50.1010">
    <property type="entry name" value="5'-nuclease"/>
    <property type="match status" value="1"/>
</dbReference>
<dbReference type="OrthoDB" id="290384at2"/>
<dbReference type="InterPro" id="IPR039018">
    <property type="entry name" value="VapC20-like"/>
</dbReference>
<gene>
    <name evidence="1" type="ORF">ETAA8_63930</name>
</gene>
<dbReference type="GO" id="GO:0016075">
    <property type="term" value="P:rRNA catabolic process"/>
    <property type="evidence" value="ECO:0007669"/>
    <property type="project" value="TreeGrafter"/>
</dbReference>
<dbReference type="GO" id="GO:0004521">
    <property type="term" value="F:RNA endonuclease activity"/>
    <property type="evidence" value="ECO:0007669"/>
    <property type="project" value="InterPro"/>
</dbReference>
<dbReference type="PANTHER" id="PTHR42188">
    <property type="entry name" value="23S RRNA-SPECIFIC ENDONUCLEASE VAPC20"/>
    <property type="match status" value="1"/>
</dbReference>
<dbReference type="EMBL" id="CP036274">
    <property type="protein sequence ID" value="QDU31240.1"/>
    <property type="molecule type" value="Genomic_DNA"/>
</dbReference>
<sequence length="130" mass="15237">MFLDTSGLFNVCSPRELFNRLAIKLYDSAGYRITHGYVLSEFVALATARGFDRYKTLEFVDDIVYDLDVEIVWVDKDLHQRGMALLQSRLDKNYSLCDAISFVLMREKRIEDALTTDRHFEQEGFRRLLD</sequence>
<proteinExistence type="predicted"/>
<evidence type="ECO:0000313" key="1">
    <source>
        <dbReference type="EMBL" id="QDU31240.1"/>
    </source>
</evidence>
<accession>A0A517YM00</accession>
<reference evidence="1 2" key="1">
    <citation type="submission" date="2019-02" db="EMBL/GenBank/DDBJ databases">
        <title>Deep-cultivation of Planctomycetes and their phenomic and genomic characterization uncovers novel biology.</title>
        <authorList>
            <person name="Wiegand S."/>
            <person name="Jogler M."/>
            <person name="Boedeker C."/>
            <person name="Pinto D."/>
            <person name="Vollmers J."/>
            <person name="Rivas-Marin E."/>
            <person name="Kohn T."/>
            <person name="Peeters S.H."/>
            <person name="Heuer A."/>
            <person name="Rast P."/>
            <person name="Oberbeckmann S."/>
            <person name="Bunk B."/>
            <person name="Jeske O."/>
            <person name="Meyerdierks A."/>
            <person name="Storesund J.E."/>
            <person name="Kallscheuer N."/>
            <person name="Luecker S."/>
            <person name="Lage O.M."/>
            <person name="Pohl T."/>
            <person name="Merkel B.J."/>
            <person name="Hornburger P."/>
            <person name="Mueller R.-W."/>
            <person name="Bruemmer F."/>
            <person name="Labrenz M."/>
            <person name="Spormann A.M."/>
            <person name="Op den Camp H."/>
            <person name="Overmann J."/>
            <person name="Amann R."/>
            <person name="Jetten M.S.M."/>
            <person name="Mascher T."/>
            <person name="Medema M.H."/>
            <person name="Devos D.P."/>
            <person name="Kaster A.-K."/>
            <person name="Ovreas L."/>
            <person name="Rohde M."/>
            <person name="Galperin M.Y."/>
            <person name="Jogler C."/>
        </authorList>
    </citation>
    <scope>NUCLEOTIDE SEQUENCE [LARGE SCALE GENOMIC DNA]</scope>
    <source>
        <strain evidence="1 2">ETA_A8</strain>
    </source>
</reference>